<reference evidence="3" key="2">
    <citation type="submission" date="2019-06" db="EMBL/GenBank/DDBJ databases">
        <title>Co-occurence of chitin degradation, pigmentation and bioactivity in marine Pseudoalteromonas.</title>
        <authorList>
            <person name="Sonnenschein E.C."/>
            <person name="Bech P.K."/>
        </authorList>
    </citation>
    <scope>NUCLEOTIDE SEQUENCE [LARGE SCALE GENOMIC DNA]</scope>
    <source>
        <strain evidence="3">S2897</strain>
    </source>
</reference>
<dbReference type="GO" id="GO:0061024">
    <property type="term" value="P:membrane organization"/>
    <property type="evidence" value="ECO:0007669"/>
    <property type="project" value="InterPro"/>
</dbReference>
<evidence type="ECO:0000259" key="1">
    <source>
        <dbReference type="Pfam" id="PF04453"/>
    </source>
</evidence>
<comment type="caution">
    <text evidence="2">The sequence shown here is derived from an EMBL/GenBank/DDBJ whole genome shotgun (WGS) entry which is preliminary data.</text>
</comment>
<protein>
    <submittedName>
        <fullName evidence="2">LPS-assembly protein LptD</fullName>
    </submittedName>
</protein>
<dbReference type="Proteomes" id="UP000305874">
    <property type="component" value="Unassembled WGS sequence"/>
</dbReference>
<proteinExistence type="predicted"/>
<sequence>GDDWLTDIKLQNFEVLGAHTESYAALPQISWRNRTPYQWQNLSFSFLGDLSHFRNDNLVITEASRLHIEPSVRFSVEDYAWSFLAETSLLHTHYEQDGD</sequence>
<dbReference type="AlphaFoldDB" id="A0A5S3Y7X3"/>
<organism evidence="2 3">
    <name type="scientific">Pseudoalteromonas ruthenica</name>
    <dbReference type="NCBI Taxonomy" id="151081"/>
    <lineage>
        <taxon>Bacteria</taxon>
        <taxon>Pseudomonadati</taxon>
        <taxon>Pseudomonadota</taxon>
        <taxon>Gammaproteobacteria</taxon>
        <taxon>Alteromonadales</taxon>
        <taxon>Pseudoalteromonadaceae</taxon>
        <taxon>Pseudoalteromonas</taxon>
    </lineage>
</organism>
<evidence type="ECO:0000313" key="2">
    <source>
        <dbReference type="EMBL" id="TMP67694.1"/>
    </source>
</evidence>
<evidence type="ECO:0000313" key="3">
    <source>
        <dbReference type="Proteomes" id="UP000305874"/>
    </source>
</evidence>
<reference evidence="2 3" key="1">
    <citation type="submission" date="2017-12" db="EMBL/GenBank/DDBJ databases">
        <authorList>
            <person name="Paulsen S."/>
            <person name="Gram L.K."/>
        </authorList>
    </citation>
    <scope>NUCLEOTIDE SEQUENCE [LARGE SCALE GENOMIC DNA]</scope>
    <source>
        <strain evidence="2 3">S2897</strain>
    </source>
</reference>
<accession>A0A5S3Y7X3</accession>
<dbReference type="GO" id="GO:0019867">
    <property type="term" value="C:outer membrane"/>
    <property type="evidence" value="ECO:0007669"/>
    <property type="project" value="InterPro"/>
</dbReference>
<feature type="non-terminal residue" evidence="2">
    <location>
        <position position="1"/>
    </location>
</feature>
<dbReference type="InterPro" id="IPR007543">
    <property type="entry name" value="LptD_C"/>
</dbReference>
<feature type="domain" description="LptD C-terminal" evidence="1">
    <location>
        <begin position="2"/>
        <end position="98"/>
    </location>
</feature>
<gene>
    <name evidence="2" type="ORF">CWC05_23620</name>
</gene>
<name>A0A5S3Y7X3_9GAMM</name>
<dbReference type="EMBL" id="PNCG01001022">
    <property type="protein sequence ID" value="TMP67694.1"/>
    <property type="molecule type" value="Genomic_DNA"/>
</dbReference>
<feature type="non-terminal residue" evidence="2">
    <location>
        <position position="99"/>
    </location>
</feature>
<dbReference type="Pfam" id="PF04453">
    <property type="entry name" value="LptD"/>
    <property type="match status" value="1"/>
</dbReference>
<dbReference type="RefSeq" id="WP_138549475.1">
    <property type="nucleotide sequence ID" value="NZ_PNCG01001022.1"/>
</dbReference>